<comment type="caution">
    <text evidence="3">The sequence shown here is derived from an EMBL/GenBank/DDBJ whole genome shotgun (WGS) entry which is preliminary data.</text>
</comment>
<proteinExistence type="predicted"/>
<protein>
    <submittedName>
        <fullName evidence="3">Uncharacterized protein</fullName>
    </submittedName>
</protein>
<feature type="compositionally biased region" description="Basic residues" evidence="2">
    <location>
        <begin position="227"/>
        <end position="238"/>
    </location>
</feature>
<name>A0A1Y2HGS3_9FUNG</name>
<gene>
    <name evidence="3" type="ORF">BCR44DRAFT_1190990</name>
</gene>
<feature type="compositionally biased region" description="Basic residues" evidence="2">
    <location>
        <begin position="1"/>
        <end position="10"/>
    </location>
</feature>
<accession>A0A1Y2HGS3</accession>
<feature type="region of interest" description="Disordered" evidence="2">
    <location>
        <begin position="75"/>
        <end position="134"/>
    </location>
</feature>
<keyword evidence="1" id="KW-0694">RNA-binding</keyword>
<feature type="region of interest" description="Disordered" evidence="2">
    <location>
        <begin position="420"/>
        <end position="444"/>
    </location>
</feature>
<evidence type="ECO:0000313" key="3">
    <source>
        <dbReference type="EMBL" id="ORZ33800.1"/>
    </source>
</evidence>
<evidence type="ECO:0000313" key="4">
    <source>
        <dbReference type="Proteomes" id="UP000193411"/>
    </source>
</evidence>
<feature type="region of interest" description="Disordered" evidence="2">
    <location>
        <begin position="204"/>
        <end position="271"/>
    </location>
</feature>
<sequence length="444" mass="48385">MLMRWRTSKTRTRDRAMPARHNPSLYQGPPRACFPTTTRMPDIEMANGQDDDERFEYKEQFVGEQGKRLLALQKKTKGDDRFKFTSDFAPDAPSDADDDSEAEPDFFDSLPRSSSATTADASTDHPDLDENDENAAKNVRKERSMAMSLLAGMFGAEATRDAVDHARLQSKGLKPTGGDRTFELTGMVFYDPMHADAAKYEVAPPEVAEEDDQDVSQAGVEKAKEQQKKKKKPKAKKKYSFESSSEDEESSGSDDDDDGETDAMDMDVDAPKTIDNGVSSLFAKPIVETDSATVHADFSSIFKRGGPTVEASGFSLFGAVAADSSDSDSDSDSDAEFKSARPFFATLPSATGAIAKSAAASSKATGARPITLASPFLFLTLERLAAAESKSFVRTRSDAEAKVEWQATRWELMSEVRKRHKNAARKARQRAAGRMAAGGGVGRK</sequence>
<feature type="compositionally biased region" description="Acidic residues" evidence="2">
    <location>
        <begin position="94"/>
        <end position="106"/>
    </location>
</feature>
<feature type="compositionally biased region" description="Low complexity" evidence="2">
    <location>
        <begin position="107"/>
        <end position="121"/>
    </location>
</feature>
<evidence type="ECO:0000256" key="1">
    <source>
        <dbReference type="ARBA" id="ARBA00022884"/>
    </source>
</evidence>
<keyword evidence="4" id="KW-1185">Reference proteome</keyword>
<feature type="region of interest" description="Disordered" evidence="2">
    <location>
        <begin position="1"/>
        <end position="38"/>
    </location>
</feature>
<organism evidence="3 4">
    <name type="scientific">Catenaria anguillulae PL171</name>
    <dbReference type="NCBI Taxonomy" id="765915"/>
    <lineage>
        <taxon>Eukaryota</taxon>
        <taxon>Fungi</taxon>
        <taxon>Fungi incertae sedis</taxon>
        <taxon>Blastocladiomycota</taxon>
        <taxon>Blastocladiomycetes</taxon>
        <taxon>Blastocladiales</taxon>
        <taxon>Catenariaceae</taxon>
        <taxon>Catenaria</taxon>
    </lineage>
</organism>
<feature type="compositionally biased region" description="Acidic residues" evidence="2">
    <location>
        <begin position="244"/>
        <end position="268"/>
    </location>
</feature>
<evidence type="ECO:0000256" key="2">
    <source>
        <dbReference type="SAM" id="MobiDB-lite"/>
    </source>
</evidence>
<dbReference type="EMBL" id="MCFL01000033">
    <property type="protein sequence ID" value="ORZ33800.1"/>
    <property type="molecule type" value="Genomic_DNA"/>
</dbReference>
<dbReference type="AlphaFoldDB" id="A0A1Y2HGS3"/>
<dbReference type="Proteomes" id="UP000193411">
    <property type="component" value="Unassembled WGS sequence"/>
</dbReference>
<dbReference type="PANTHER" id="PTHR48029">
    <property type="entry name" value="NUCLEOLAR PROTEIN 8"/>
    <property type="match status" value="1"/>
</dbReference>
<dbReference type="GO" id="GO:0003723">
    <property type="term" value="F:RNA binding"/>
    <property type="evidence" value="ECO:0007669"/>
    <property type="project" value="UniProtKB-KW"/>
</dbReference>
<dbReference type="PANTHER" id="PTHR48029:SF1">
    <property type="entry name" value="NUCLEOLAR PROTEIN 8"/>
    <property type="match status" value="1"/>
</dbReference>
<dbReference type="STRING" id="765915.A0A1Y2HGS3"/>
<feature type="compositionally biased region" description="Basic residues" evidence="2">
    <location>
        <begin position="420"/>
        <end position="431"/>
    </location>
</feature>
<reference evidence="3 4" key="1">
    <citation type="submission" date="2016-07" db="EMBL/GenBank/DDBJ databases">
        <title>Pervasive Adenine N6-methylation of Active Genes in Fungi.</title>
        <authorList>
            <consortium name="DOE Joint Genome Institute"/>
            <person name="Mondo S.J."/>
            <person name="Dannebaum R.O."/>
            <person name="Kuo R.C."/>
            <person name="Labutti K."/>
            <person name="Haridas S."/>
            <person name="Kuo A."/>
            <person name="Salamov A."/>
            <person name="Ahrendt S.R."/>
            <person name="Lipzen A."/>
            <person name="Sullivan W."/>
            <person name="Andreopoulos W.B."/>
            <person name="Clum A."/>
            <person name="Lindquist E."/>
            <person name="Daum C."/>
            <person name="Ramamoorthy G.K."/>
            <person name="Gryganskyi A."/>
            <person name="Culley D."/>
            <person name="Magnuson J.K."/>
            <person name="James T.Y."/>
            <person name="O'Malley M.A."/>
            <person name="Stajich J.E."/>
            <person name="Spatafora J.W."/>
            <person name="Visel A."/>
            <person name="Grigoriev I.V."/>
        </authorList>
    </citation>
    <scope>NUCLEOTIDE SEQUENCE [LARGE SCALE GENOMIC DNA]</scope>
    <source>
        <strain evidence="3 4">PL171</strain>
    </source>
</reference>